<dbReference type="PROSITE" id="PS51903">
    <property type="entry name" value="CLP_R"/>
    <property type="match status" value="1"/>
</dbReference>
<keyword evidence="3 7" id="KW-0067">ATP-binding</keyword>
<dbReference type="GO" id="GO:0034605">
    <property type="term" value="P:cellular response to heat"/>
    <property type="evidence" value="ECO:0007669"/>
    <property type="project" value="TreeGrafter"/>
</dbReference>
<dbReference type="PATRIC" id="fig|1139996.3.peg.2340"/>
<dbReference type="Pfam" id="PF00004">
    <property type="entry name" value="AAA"/>
    <property type="match status" value="1"/>
</dbReference>
<keyword evidence="12" id="KW-0645">Protease</keyword>
<keyword evidence="12" id="KW-0378">Hydrolase</keyword>
<dbReference type="eggNOG" id="COG0542">
    <property type="taxonomic scope" value="Bacteria"/>
</dbReference>
<dbReference type="PANTHER" id="PTHR11638:SF18">
    <property type="entry name" value="HEAT SHOCK PROTEIN 104"/>
    <property type="match status" value="1"/>
</dbReference>
<dbReference type="SMART" id="SM00382">
    <property type="entry name" value="AAA"/>
    <property type="match status" value="2"/>
</dbReference>
<dbReference type="PANTHER" id="PTHR11638">
    <property type="entry name" value="ATP-DEPENDENT CLP PROTEASE"/>
    <property type="match status" value="1"/>
</dbReference>
<dbReference type="PRINTS" id="PR00300">
    <property type="entry name" value="CLPPROTEASEA"/>
</dbReference>
<dbReference type="RefSeq" id="WP_016176138.1">
    <property type="nucleotide sequence ID" value="NZ_KE136391.1"/>
</dbReference>
<dbReference type="STRING" id="41997.RV16_GL000068"/>
<dbReference type="AlphaFoldDB" id="S0JBI3"/>
<keyword evidence="8" id="KW-0175">Coiled coil</keyword>
<accession>S0JBI3</accession>
<dbReference type="InterPro" id="IPR004176">
    <property type="entry name" value="Clp_R_N"/>
</dbReference>
<dbReference type="InterPro" id="IPR018368">
    <property type="entry name" value="ClpA/B_CS1"/>
</dbReference>
<dbReference type="GO" id="GO:0006508">
    <property type="term" value="P:proteolysis"/>
    <property type="evidence" value="ECO:0007669"/>
    <property type="project" value="UniProtKB-KW"/>
</dbReference>
<dbReference type="GO" id="GO:0005737">
    <property type="term" value="C:cytoplasm"/>
    <property type="evidence" value="ECO:0007669"/>
    <property type="project" value="TreeGrafter"/>
</dbReference>
<dbReference type="CDD" id="cd00009">
    <property type="entry name" value="AAA"/>
    <property type="match status" value="1"/>
</dbReference>
<dbReference type="InterPro" id="IPR003593">
    <property type="entry name" value="AAA+_ATPase"/>
</dbReference>
<dbReference type="InterPro" id="IPR036628">
    <property type="entry name" value="Clp_N_dom_sf"/>
</dbReference>
<organism evidence="12 13">
    <name type="scientific">Enterococcus saccharolyticus subsp. saccharolyticus ATCC 43076</name>
    <dbReference type="NCBI Taxonomy" id="1139996"/>
    <lineage>
        <taxon>Bacteria</taxon>
        <taxon>Bacillati</taxon>
        <taxon>Bacillota</taxon>
        <taxon>Bacilli</taxon>
        <taxon>Lactobacillales</taxon>
        <taxon>Enterococcaceae</taxon>
        <taxon>Enterococcus</taxon>
    </lineage>
</organism>
<dbReference type="InterPro" id="IPR001270">
    <property type="entry name" value="ClpA/B"/>
</dbReference>
<evidence type="ECO:0000256" key="5">
    <source>
        <dbReference type="ARBA" id="ARBA00025613"/>
    </source>
</evidence>
<evidence type="ECO:0000256" key="9">
    <source>
        <dbReference type="SAM" id="MobiDB-lite"/>
    </source>
</evidence>
<evidence type="ECO:0000259" key="10">
    <source>
        <dbReference type="PROSITE" id="PS50151"/>
    </source>
</evidence>
<proteinExistence type="inferred from homology"/>
<dbReference type="SMART" id="SM01086">
    <property type="entry name" value="ClpB_D2-small"/>
    <property type="match status" value="1"/>
</dbReference>
<dbReference type="FunFam" id="3.40.50.300:FF:000010">
    <property type="entry name" value="Chaperone clpB 1, putative"/>
    <property type="match status" value="1"/>
</dbReference>
<evidence type="ECO:0000256" key="7">
    <source>
        <dbReference type="RuleBase" id="RU004432"/>
    </source>
</evidence>
<evidence type="ECO:0000259" key="11">
    <source>
        <dbReference type="PROSITE" id="PS51903"/>
    </source>
</evidence>
<comment type="function">
    <text evidence="5">Part of a stress-induced multi-chaperone system, it is involved in the recovery of the cell from heat-induced damage, in cooperation with DnaK, DnaJ and GrpE. Acts before DnaK, in the processing of protein aggregates. Protein binding stimulates the ATPase activity; ATP hydrolysis unfolds the denatured protein aggregates, which probably helps expose new hydrophobic binding sites on the surface of ClpB-bound aggregates, contributing to the solubilization and refolding of denatured protein aggregates by DnaK.</text>
</comment>
<dbReference type="GO" id="GO:0008233">
    <property type="term" value="F:peptidase activity"/>
    <property type="evidence" value="ECO:0007669"/>
    <property type="project" value="UniProtKB-KW"/>
</dbReference>
<feature type="region of interest" description="Disordered" evidence="9">
    <location>
        <begin position="143"/>
        <end position="173"/>
    </location>
</feature>
<evidence type="ECO:0000256" key="2">
    <source>
        <dbReference type="ARBA" id="ARBA00022741"/>
    </source>
</evidence>
<dbReference type="InterPro" id="IPR041546">
    <property type="entry name" value="ClpA/ClpB_AAA_lid"/>
</dbReference>
<keyword evidence="1 6" id="KW-0677">Repeat</keyword>
<dbReference type="InterPro" id="IPR028299">
    <property type="entry name" value="ClpA/B_CS2"/>
</dbReference>
<dbReference type="CDD" id="cd19499">
    <property type="entry name" value="RecA-like_ClpB_Hsp104-like"/>
    <property type="match status" value="1"/>
</dbReference>
<dbReference type="PROSITE" id="PS00870">
    <property type="entry name" value="CLPAB_1"/>
    <property type="match status" value="1"/>
</dbReference>
<evidence type="ECO:0000256" key="3">
    <source>
        <dbReference type="ARBA" id="ARBA00022840"/>
    </source>
</evidence>
<dbReference type="OrthoDB" id="9803641at2"/>
<dbReference type="PROSITE" id="PS00871">
    <property type="entry name" value="CLPAB_2"/>
    <property type="match status" value="1"/>
</dbReference>
<dbReference type="Pfam" id="PF17871">
    <property type="entry name" value="AAA_lid_9"/>
    <property type="match status" value="1"/>
</dbReference>
<dbReference type="InterPro" id="IPR019489">
    <property type="entry name" value="Clp_ATPase_C"/>
</dbReference>
<evidence type="ECO:0000313" key="12">
    <source>
        <dbReference type="EMBL" id="EOT25915.1"/>
    </source>
</evidence>
<evidence type="ECO:0000313" key="13">
    <source>
        <dbReference type="Proteomes" id="UP000014136"/>
    </source>
</evidence>
<feature type="coiled-coil region" evidence="8">
    <location>
        <begin position="415"/>
        <end position="442"/>
    </location>
</feature>
<feature type="domain" description="Clp R" evidence="11">
    <location>
        <begin position="1"/>
        <end position="147"/>
    </location>
</feature>
<protein>
    <submittedName>
        <fullName evidence="12">ATP-dependent Clp protease ATP-binding subunit ClpC</fullName>
    </submittedName>
</protein>
<feature type="domain" description="UVR" evidence="10">
    <location>
        <begin position="426"/>
        <end position="461"/>
    </location>
</feature>
<dbReference type="SUPFAM" id="SSF81923">
    <property type="entry name" value="Double Clp-N motif"/>
    <property type="match status" value="1"/>
</dbReference>
<dbReference type="InterPro" id="IPR003959">
    <property type="entry name" value="ATPase_AAA_core"/>
</dbReference>
<gene>
    <name evidence="12" type="ORF">OMQ_02385</name>
</gene>
<comment type="caution">
    <text evidence="12">The sequence shown here is derived from an EMBL/GenBank/DDBJ whole genome shotgun (WGS) entry which is preliminary data.</text>
</comment>
<dbReference type="Gene3D" id="1.10.1780.10">
    <property type="entry name" value="Clp, N-terminal domain"/>
    <property type="match status" value="1"/>
</dbReference>
<evidence type="ECO:0000256" key="4">
    <source>
        <dbReference type="ARBA" id="ARBA00023186"/>
    </source>
</evidence>
<dbReference type="FunFam" id="3.40.50.300:FF:000025">
    <property type="entry name" value="ATP-dependent Clp protease subunit"/>
    <property type="match status" value="1"/>
</dbReference>
<dbReference type="InterPro" id="IPR001943">
    <property type="entry name" value="UVR_dom"/>
</dbReference>
<dbReference type="EMBL" id="AHYT01000012">
    <property type="protein sequence ID" value="EOT25915.1"/>
    <property type="molecule type" value="Genomic_DNA"/>
</dbReference>
<keyword evidence="13" id="KW-1185">Reference proteome</keyword>
<dbReference type="Proteomes" id="UP000014136">
    <property type="component" value="Unassembled WGS sequence"/>
</dbReference>
<dbReference type="SUPFAM" id="SSF52540">
    <property type="entry name" value="P-loop containing nucleoside triphosphate hydrolases"/>
    <property type="match status" value="2"/>
</dbReference>
<dbReference type="InterPro" id="IPR050130">
    <property type="entry name" value="ClpA_ClpB"/>
</dbReference>
<dbReference type="GO" id="GO:0016887">
    <property type="term" value="F:ATP hydrolysis activity"/>
    <property type="evidence" value="ECO:0007669"/>
    <property type="project" value="InterPro"/>
</dbReference>
<dbReference type="InterPro" id="IPR027417">
    <property type="entry name" value="P-loop_NTPase"/>
</dbReference>
<evidence type="ECO:0000256" key="1">
    <source>
        <dbReference type="ARBA" id="ARBA00022737"/>
    </source>
</evidence>
<reference evidence="12 13" key="1">
    <citation type="submission" date="2013-03" db="EMBL/GenBank/DDBJ databases">
        <title>The Genome Sequence of Enterococcus saccharolyticus ATCC_43076 (Illumina only assembly).</title>
        <authorList>
            <consortium name="The Broad Institute Genomics Platform"/>
            <consortium name="The Broad Institute Genome Sequencing Center for Infectious Disease"/>
            <person name="Earl A."/>
            <person name="Russ C."/>
            <person name="Gilmore M."/>
            <person name="Surin D."/>
            <person name="Walker B."/>
            <person name="Young S."/>
            <person name="Zeng Q."/>
            <person name="Gargeya S."/>
            <person name="Fitzgerald M."/>
            <person name="Haas B."/>
            <person name="Abouelleil A."/>
            <person name="Allen A.W."/>
            <person name="Alvarado L."/>
            <person name="Arachchi H.M."/>
            <person name="Berlin A.M."/>
            <person name="Chapman S.B."/>
            <person name="Gainer-Dewar J."/>
            <person name="Goldberg J."/>
            <person name="Griggs A."/>
            <person name="Gujja S."/>
            <person name="Hansen M."/>
            <person name="Howarth C."/>
            <person name="Imamovic A."/>
            <person name="Ireland A."/>
            <person name="Larimer J."/>
            <person name="McCowan C."/>
            <person name="Murphy C."/>
            <person name="Pearson M."/>
            <person name="Poon T.W."/>
            <person name="Priest M."/>
            <person name="Roberts A."/>
            <person name="Saif S."/>
            <person name="Shea T."/>
            <person name="Sisk P."/>
            <person name="Sykes S."/>
            <person name="Wortman J."/>
            <person name="Nusbaum C."/>
            <person name="Birren B."/>
        </authorList>
    </citation>
    <scope>NUCLEOTIDE SEQUENCE [LARGE SCALE GENOMIC DNA]</scope>
    <source>
        <strain evidence="12 13">ATCC 43076</strain>
    </source>
</reference>
<keyword evidence="4 7" id="KW-0143">Chaperone</keyword>
<sequence>MDELFTQRAKAVLAIAQEEAKYFKHQSVGSEHILLALIIEQDGIAGKTLREMRVNENDIREEIEHLTGYGSMKDYPTGGFLPYSPRARQIFAYAGDEAKRLGAQQIGTEHLLLGLLRDEEILASRIMLNLGMSLAKMRQLLKKKMGVQSKSNSSRRRPQQRQQPQQEGTPTLDSLARDLTKLAREQRLDPVVGRSKEVKRLIQILSRRTKNNPVLVGEPGVGKTAIAEGLAQKIVNGEVPKDMQQKRLMMLDMGALVAGTKYRGEFEDRMKKIIDEIYQDGQIILFIDELHTLIGAGGAEGAIDASNILKPALARGELQTIGATTLNEYQKYIEKDSALERRFARVQVDEPTPEEAEEILKGLRPRYEEHHGVEITDDALHAAVQLSVRYINSRQLPDKAIDLMDESAAKVRLDKADEVSEAALLQEELMKLAEEKEAAIRQQDFETAARLRQREKEVSQQLAEVTFVEVKEATGYENSVTAEDVAAVVSQWTGVPLQQMEKKESERLLDLEKILHQRVVGQDEAVQAVSRSIRRARSGLKDPNRPIGSFMFLGPTGVGKTELAKALAEAMFGSEDALIRVDMSEFMEKYSTSRLIGSPPGYVGYDEGGQLTEKVRSKPYSVILLDEVEKAHQDVFNILLQVLDDGHLTDSKGRRVDFRNTILIMTSNIGATELREEKNVGFNVVDASKDHSAMQKRILEALKKAYRPEFLNRIDETVVFRSLDKEEIHEIVKIMSRSIIKRLAEQDIQLKITPAALDVIGKAGFDPEYGARPIRRALQKEVEDRLSEALLSGQIHLGNQVTIGASKGQITLNVKEPKTDKVLQQV</sequence>
<dbReference type="Pfam" id="PF10431">
    <property type="entry name" value="ClpB_D2-small"/>
    <property type="match status" value="1"/>
</dbReference>
<evidence type="ECO:0000256" key="8">
    <source>
        <dbReference type="SAM" id="Coils"/>
    </source>
</evidence>
<keyword evidence="2 7" id="KW-0547">Nucleotide-binding</keyword>
<comment type="similarity">
    <text evidence="7">Belongs to the ClpA/ClpB family.</text>
</comment>
<dbReference type="GO" id="GO:0005524">
    <property type="term" value="F:ATP binding"/>
    <property type="evidence" value="ECO:0007669"/>
    <property type="project" value="UniProtKB-KW"/>
</dbReference>
<dbReference type="Pfam" id="PF07724">
    <property type="entry name" value="AAA_2"/>
    <property type="match status" value="1"/>
</dbReference>
<dbReference type="Pfam" id="PF02861">
    <property type="entry name" value="Clp_N"/>
    <property type="match status" value="1"/>
</dbReference>
<dbReference type="Gene3D" id="4.10.860.10">
    <property type="entry name" value="UVR domain"/>
    <property type="match status" value="1"/>
</dbReference>
<dbReference type="Gene3D" id="1.10.8.60">
    <property type="match status" value="2"/>
</dbReference>
<name>S0JBI3_9ENTE</name>
<dbReference type="PROSITE" id="PS50151">
    <property type="entry name" value="UVR"/>
    <property type="match status" value="1"/>
</dbReference>
<dbReference type="Gene3D" id="3.40.50.300">
    <property type="entry name" value="P-loop containing nucleotide triphosphate hydrolases"/>
    <property type="match status" value="2"/>
</dbReference>
<evidence type="ECO:0000256" key="6">
    <source>
        <dbReference type="PROSITE-ProRule" id="PRU01251"/>
    </source>
</evidence>
<dbReference type="HOGENOM" id="CLU_005070_4_1_9"/>